<accession>A0A1B6GEC0</accession>
<feature type="non-terminal residue" evidence="1">
    <location>
        <position position="1"/>
    </location>
</feature>
<sequence length="118" mass="13153">TCEETSMCEETSTCEETSMCEETSTCEETSMCNGQKCTFLDNAVGFKNSGVKCATYLCDVFEDLLTANVPIPANLCLVYRTRNGVKESVLLSDVMRHHLFDQAKESETFSLLLIIIEL</sequence>
<gene>
    <name evidence="1" type="ORF">g.49069</name>
</gene>
<feature type="non-terminal residue" evidence="1">
    <location>
        <position position="118"/>
    </location>
</feature>
<evidence type="ECO:0000313" key="1">
    <source>
        <dbReference type="EMBL" id="JAS60774.1"/>
    </source>
</evidence>
<reference evidence="1" key="1">
    <citation type="submission" date="2015-11" db="EMBL/GenBank/DDBJ databases">
        <title>De novo transcriptome assembly of four potential Pierce s Disease insect vectors from Arizona vineyards.</title>
        <authorList>
            <person name="Tassone E.E."/>
        </authorList>
    </citation>
    <scope>NUCLEOTIDE SEQUENCE</scope>
</reference>
<proteinExistence type="predicted"/>
<name>A0A1B6GEC0_9HEMI</name>
<protein>
    <submittedName>
        <fullName evidence="1">Uncharacterized protein</fullName>
    </submittedName>
</protein>
<organism evidence="1">
    <name type="scientific">Cuerna arida</name>
    <dbReference type="NCBI Taxonomy" id="1464854"/>
    <lineage>
        <taxon>Eukaryota</taxon>
        <taxon>Metazoa</taxon>
        <taxon>Ecdysozoa</taxon>
        <taxon>Arthropoda</taxon>
        <taxon>Hexapoda</taxon>
        <taxon>Insecta</taxon>
        <taxon>Pterygota</taxon>
        <taxon>Neoptera</taxon>
        <taxon>Paraneoptera</taxon>
        <taxon>Hemiptera</taxon>
        <taxon>Auchenorrhyncha</taxon>
        <taxon>Membracoidea</taxon>
        <taxon>Cicadellidae</taxon>
        <taxon>Cicadellinae</taxon>
        <taxon>Proconiini</taxon>
        <taxon>Cuerna</taxon>
    </lineage>
</organism>
<dbReference type="EMBL" id="GECZ01008995">
    <property type="protein sequence ID" value="JAS60774.1"/>
    <property type="molecule type" value="Transcribed_RNA"/>
</dbReference>
<dbReference type="AlphaFoldDB" id="A0A1B6GEC0"/>